<reference evidence="3" key="1">
    <citation type="submission" date="2018-01" db="EMBL/GenBank/DDBJ databases">
        <title>An insight into the sialome of Amazonian anophelines.</title>
        <authorList>
            <person name="Ribeiro J.M."/>
            <person name="Scarpassa V."/>
            <person name="Calvo E."/>
        </authorList>
    </citation>
    <scope>NUCLEOTIDE SEQUENCE</scope>
</reference>
<keyword evidence="2" id="KW-0732">Signal</keyword>
<accession>A0A2M4D727</accession>
<sequence>MRLWFMGWPARPSPPSMLRSMARWFLLFCLASPDGTVAGLHECTPVAAEDRSSRTARKTMEKGNNRATPWTRLSMSATSTIAPLGGKEWRTREERELGNEIRDNSFVAHGGQYSPQEVVFRVLRHCSARGQ</sequence>
<evidence type="ECO:0000313" key="3">
    <source>
        <dbReference type="EMBL" id="MBW72878.1"/>
    </source>
</evidence>
<protein>
    <submittedName>
        <fullName evidence="3">Putative secreted protein</fullName>
    </submittedName>
</protein>
<feature type="chain" id="PRO_5014967076" evidence="2">
    <location>
        <begin position="40"/>
        <end position="131"/>
    </location>
</feature>
<feature type="signal peptide" evidence="2">
    <location>
        <begin position="1"/>
        <end position="39"/>
    </location>
</feature>
<feature type="region of interest" description="Disordered" evidence="1">
    <location>
        <begin position="51"/>
        <end position="72"/>
    </location>
</feature>
<name>A0A2M4D727_ANODA</name>
<feature type="compositionally biased region" description="Basic and acidic residues" evidence="1">
    <location>
        <begin position="51"/>
        <end position="64"/>
    </location>
</feature>
<evidence type="ECO:0000256" key="1">
    <source>
        <dbReference type="SAM" id="MobiDB-lite"/>
    </source>
</evidence>
<dbReference type="EMBL" id="GGFL01008700">
    <property type="protein sequence ID" value="MBW72878.1"/>
    <property type="molecule type" value="Transcribed_RNA"/>
</dbReference>
<evidence type="ECO:0000256" key="2">
    <source>
        <dbReference type="SAM" id="SignalP"/>
    </source>
</evidence>
<organism evidence="3">
    <name type="scientific">Anopheles darlingi</name>
    <name type="common">Mosquito</name>
    <dbReference type="NCBI Taxonomy" id="43151"/>
    <lineage>
        <taxon>Eukaryota</taxon>
        <taxon>Metazoa</taxon>
        <taxon>Ecdysozoa</taxon>
        <taxon>Arthropoda</taxon>
        <taxon>Hexapoda</taxon>
        <taxon>Insecta</taxon>
        <taxon>Pterygota</taxon>
        <taxon>Neoptera</taxon>
        <taxon>Endopterygota</taxon>
        <taxon>Diptera</taxon>
        <taxon>Nematocera</taxon>
        <taxon>Culicoidea</taxon>
        <taxon>Culicidae</taxon>
        <taxon>Anophelinae</taxon>
        <taxon>Anopheles</taxon>
    </lineage>
</organism>
<proteinExistence type="predicted"/>
<dbReference type="AlphaFoldDB" id="A0A2M4D727"/>